<protein>
    <submittedName>
        <fullName evidence="6">Transcriptional regulator</fullName>
    </submittedName>
</protein>
<dbReference type="PANTHER" id="PTHR30136">
    <property type="entry name" value="HELIX-TURN-HELIX TRANSCRIPTIONAL REGULATOR, ICLR FAMILY"/>
    <property type="match status" value="1"/>
</dbReference>
<dbReference type="PROSITE" id="PS51077">
    <property type="entry name" value="HTH_ICLR"/>
    <property type="match status" value="1"/>
</dbReference>
<evidence type="ECO:0000313" key="7">
    <source>
        <dbReference type="Proteomes" id="UP000036196"/>
    </source>
</evidence>
<dbReference type="SUPFAM" id="SSF55781">
    <property type="entry name" value="GAF domain-like"/>
    <property type="match status" value="1"/>
</dbReference>
<dbReference type="AlphaFoldDB" id="A0A0J5M4T7"/>
<dbReference type="GO" id="GO:0003700">
    <property type="term" value="F:DNA-binding transcription factor activity"/>
    <property type="evidence" value="ECO:0007669"/>
    <property type="project" value="TreeGrafter"/>
</dbReference>
<dbReference type="PROSITE" id="PS51078">
    <property type="entry name" value="ICLR_ED"/>
    <property type="match status" value="1"/>
</dbReference>
<accession>A0A0J5M4T7</accession>
<name>A0A0J5M4T7_PLUGE</name>
<dbReference type="SMART" id="SM00346">
    <property type="entry name" value="HTH_ICLR"/>
    <property type="match status" value="1"/>
</dbReference>
<dbReference type="Pfam" id="PF09339">
    <property type="entry name" value="HTH_IclR"/>
    <property type="match status" value="1"/>
</dbReference>
<dbReference type="InterPro" id="IPR050707">
    <property type="entry name" value="HTH_MetabolicPath_Reg"/>
</dbReference>
<keyword evidence="3" id="KW-0804">Transcription</keyword>
<dbReference type="NCBIfam" id="NF007341">
    <property type="entry name" value="PRK09834.1-3"/>
    <property type="match status" value="1"/>
</dbReference>
<organism evidence="6 7">
    <name type="scientific">Pluralibacter gergoviae</name>
    <name type="common">Enterobacter gergoviae</name>
    <dbReference type="NCBI Taxonomy" id="61647"/>
    <lineage>
        <taxon>Bacteria</taxon>
        <taxon>Pseudomonadati</taxon>
        <taxon>Pseudomonadota</taxon>
        <taxon>Gammaproteobacteria</taxon>
        <taxon>Enterobacterales</taxon>
        <taxon>Enterobacteriaceae</taxon>
        <taxon>Pluralibacter</taxon>
    </lineage>
</organism>
<proteinExistence type="predicted"/>
<dbReference type="PATRIC" id="fig|61647.15.peg.3871"/>
<comment type="caution">
    <text evidence="6">The sequence shown here is derived from an EMBL/GenBank/DDBJ whole genome shotgun (WGS) entry which is preliminary data.</text>
</comment>
<dbReference type="Pfam" id="PF01614">
    <property type="entry name" value="IclR_C"/>
    <property type="match status" value="1"/>
</dbReference>
<keyword evidence="7" id="KW-1185">Reference proteome</keyword>
<keyword evidence="1" id="KW-0805">Transcription regulation</keyword>
<dbReference type="Gene3D" id="1.10.10.10">
    <property type="entry name" value="Winged helix-like DNA-binding domain superfamily/Winged helix DNA-binding domain"/>
    <property type="match status" value="1"/>
</dbReference>
<dbReference type="InterPro" id="IPR014757">
    <property type="entry name" value="Tscrpt_reg_IclR_C"/>
</dbReference>
<dbReference type="GO" id="GO:0045892">
    <property type="term" value="P:negative regulation of DNA-templated transcription"/>
    <property type="evidence" value="ECO:0007669"/>
    <property type="project" value="TreeGrafter"/>
</dbReference>
<dbReference type="STRING" id="61647.LG71_26055"/>
<evidence type="ECO:0000259" key="4">
    <source>
        <dbReference type="PROSITE" id="PS51077"/>
    </source>
</evidence>
<reference evidence="6 7" key="1">
    <citation type="submission" date="2015-05" db="EMBL/GenBank/DDBJ databases">
        <title>Genome sequences of Pluralibacter gergoviae.</title>
        <authorList>
            <person name="Greninger A.L."/>
            <person name="Miller S."/>
        </authorList>
    </citation>
    <scope>NUCLEOTIDE SEQUENCE [LARGE SCALE GENOMIC DNA]</scope>
    <source>
        <strain evidence="6 7">JS81F13</strain>
    </source>
</reference>
<dbReference type="GO" id="GO:0003677">
    <property type="term" value="F:DNA binding"/>
    <property type="evidence" value="ECO:0007669"/>
    <property type="project" value="UniProtKB-KW"/>
</dbReference>
<gene>
    <name evidence="6" type="ORF">ABW06_05135</name>
</gene>
<keyword evidence="2" id="KW-0238">DNA-binding</keyword>
<dbReference type="Gene3D" id="3.30.450.40">
    <property type="match status" value="1"/>
</dbReference>
<dbReference type="SUPFAM" id="SSF46785">
    <property type="entry name" value="Winged helix' DNA-binding domain"/>
    <property type="match status" value="1"/>
</dbReference>
<dbReference type="InterPro" id="IPR005471">
    <property type="entry name" value="Tscrpt_reg_IclR_N"/>
</dbReference>
<dbReference type="InterPro" id="IPR036388">
    <property type="entry name" value="WH-like_DNA-bd_sf"/>
</dbReference>
<feature type="domain" description="HTH iclR-type" evidence="4">
    <location>
        <begin position="12"/>
        <end position="74"/>
    </location>
</feature>
<sequence>MANDGGADYKTVRGLTRGLALLNALNRLDGGAGIAELSELTNLHRTTVRRLLETLQEEGYVRRSRSDDSYRLTLKVRELSEGFRDEQWISAIAAPLLGKLLQEVVWPTDLTTLDVDAMVVRETTHRFSRLSFHRSMVGRRLPLLQTASGLTWLAFCPDHEREELISLLAAREEPEYRLAREPLRLASLLRRIRQNGYGENYMTWQQEQKIASIAVPVCGEGGAIAALNLVYIAQAMSIEQAAGRYLGALQATAGKIEAGIRASAGAQQAMEAAHGEGGDKGVL</sequence>
<evidence type="ECO:0000313" key="6">
    <source>
        <dbReference type="EMBL" id="KMK15364.1"/>
    </source>
</evidence>
<evidence type="ECO:0000256" key="1">
    <source>
        <dbReference type="ARBA" id="ARBA00023015"/>
    </source>
</evidence>
<dbReference type="InterPro" id="IPR036390">
    <property type="entry name" value="WH_DNA-bd_sf"/>
</dbReference>
<dbReference type="EMBL" id="LDZF01000004">
    <property type="protein sequence ID" value="KMK15364.1"/>
    <property type="molecule type" value="Genomic_DNA"/>
</dbReference>
<dbReference type="RefSeq" id="WP_048278372.1">
    <property type="nucleotide sequence ID" value="NZ_LDZF01000004.1"/>
</dbReference>
<evidence type="ECO:0000259" key="5">
    <source>
        <dbReference type="PROSITE" id="PS51078"/>
    </source>
</evidence>
<evidence type="ECO:0000256" key="3">
    <source>
        <dbReference type="ARBA" id="ARBA00023163"/>
    </source>
</evidence>
<feature type="domain" description="IclR-ED" evidence="5">
    <location>
        <begin position="75"/>
        <end position="262"/>
    </location>
</feature>
<dbReference type="Proteomes" id="UP000036196">
    <property type="component" value="Unassembled WGS sequence"/>
</dbReference>
<dbReference type="PANTHER" id="PTHR30136:SF23">
    <property type="entry name" value="DNA-BINDING TRANSCRIPTIONAL ACTIVATOR MHPR"/>
    <property type="match status" value="1"/>
</dbReference>
<dbReference type="InterPro" id="IPR029016">
    <property type="entry name" value="GAF-like_dom_sf"/>
</dbReference>
<evidence type="ECO:0000256" key="2">
    <source>
        <dbReference type="ARBA" id="ARBA00023125"/>
    </source>
</evidence>